<evidence type="ECO:0000313" key="2">
    <source>
        <dbReference type="Proteomes" id="UP001057402"/>
    </source>
</evidence>
<evidence type="ECO:0000313" key="1">
    <source>
        <dbReference type="EMBL" id="KAI4313100.1"/>
    </source>
</evidence>
<gene>
    <name evidence="1" type="ORF">MLD38_037872</name>
</gene>
<dbReference type="Proteomes" id="UP001057402">
    <property type="component" value="Chromosome 11"/>
</dbReference>
<sequence>MRRPNAAREDAPLPDAASGREEGPGGRDAPRTSLLDAKRVYRQPKEGAIAIRLSAQIEFRTPRGTAVGTGQGRPWSASPYDAAWRSCLRPTSTKRCPTGHHPPTVPHDQRRGRRGILGGRVGGGSGGGRGAPPVMTRNFTLLKLMYT</sequence>
<dbReference type="EMBL" id="CM042890">
    <property type="protein sequence ID" value="KAI4313100.1"/>
    <property type="molecule type" value="Genomic_DNA"/>
</dbReference>
<reference evidence="2" key="1">
    <citation type="journal article" date="2023" name="Front. Plant Sci.">
        <title>Chromosomal-level genome assembly of Melastoma candidum provides insights into trichome evolution.</title>
        <authorList>
            <person name="Zhong Y."/>
            <person name="Wu W."/>
            <person name="Sun C."/>
            <person name="Zou P."/>
            <person name="Liu Y."/>
            <person name="Dai S."/>
            <person name="Zhou R."/>
        </authorList>
    </citation>
    <scope>NUCLEOTIDE SEQUENCE [LARGE SCALE GENOMIC DNA]</scope>
</reference>
<proteinExistence type="predicted"/>
<protein>
    <submittedName>
        <fullName evidence="1">Uncharacterized protein</fullName>
    </submittedName>
</protein>
<name>A0ACB9LQM4_9MYRT</name>
<comment type="caution">
    <text evidence="1">The sequence shown here is derived from an EMBL/GenBank/DDBJ whole genome shotgun (WGS) entry which is preliminary data.</text>
</comment>
<organism evidence="1 2">
    <name type="scientific">Melastoma candidum</name>
    <dbReference type="NCBI Taxonomy" id="119954"/>
    <lineage>
        <taxon>Eukaryota</taxon>
        <taxon>Viridiplantae</taxon>
        <taxon>Streptophyta</taxon>
        <taxon>Embryophyta</taxon>
        <taxon>Tracheophyta</taxon>
        <taxon>Spermatophyta</taxon>
        <taxon>Magnoliopsida</taxon>
        <taxon>eudicotyledons</taxon>
        <taxon>Gunneridae</taxon>
        <taxon>Pentapetalae</taxon>
        <taxon>rosids</taxon>
        <taxon>malvids</taxon>
        <taxon>Myrtales</taxon>
        <taxon>Melastomataceae</taxon>
        <taxon>Melastomatoideae</taxon>
        <taxon>Melastomateae</taxon>
        <taxon>Melastoma</taxon>
    </lineage>
</organism>
<keyword evidence="2" id="KW-1185">Reference proteome</keyword>
<accession>A0ACB9LQM4</accession>